<evidence type="ECO:0000256" key="4">
    <source>
        <dbReference type="ARBA" id="ARBA00022777"/>
    </source>
</evidence>
<keyword evidence="6 7" id="KW-0173">Coenzyme A biosynthesis</keyword>
<feature type="binding site" evidence="7">
    <location>
        <begin position="121"/>
        <end position="125"/>
    </location>
    <ligand>
        <name>ATP</name>
        <dbReference type="ChEBI" id="CHEBI:30616"/>
    </ligand>
</feature>
<evidence type="ECO:0000256" key="2">
    <source>
        <dbReference type="ARBA" id="ARBA00022679"/>
    </source>
</evidence>
<dbReference type="HAMAP" id="MF_01273">
    <property type="entry name" value="Pantothen_kinase_2"/>
    <property type="match status" value="1"/>
</dbReference>
<reference evidence="8 10" key="1">
    <citation type="submission" date="2015-01" db="EMBL/GenBank/DDBJ databases">
        <title>Characterization of Swiss Staphylococcus aureus strains involved in food poisoning.</title>
        <authorList>
            <person name="Crovadore J."/>
            <person name="Chablais R."/>
            <person name="Tonacini J."/>
            <person name="Schnyder B."/>
            <person name="Lefort F."/>
        </authorList>
    </citation>
    <scope>NUCLEOTIDE SEQUENCE [LARGE SCALE GENOMIC DNA]</scope>
    <source>
        <strain evidence="8 10">SA-120</strain>
    </source>
</reference>
<accession>A0A6B5HRD6</accession>
<dbReference type="SUPFAM" id="SSF53067">
    <property type="entry name" value="Actin-like ATPase domain"/>
    <property type="match status" value="1"/>
</dbReference>
<dbReference type="RefSeq" id="WP_000862733.1">
    <property type="nucleotide sequence ID" value="NZ_BAABRD010000008.1"/>
</dbReference>
<keyword evidence="4 7" id="KW-0418">Kinase</keyword>
<dbReference type="InterPro" id="IPR004567">
    <property type="entry name" value="Type_II_PanK"/>
</dbReference>
<keyword evidence="2 7" id="KW-0808">Transferase</keyword>
<feature type="active site" description="Proton acceptor" evidence="7">
    <location>
        <position position="70"/>
    </location>
</feature>
<dbReference type="EMBL" id="JXIG01000624">
    <property type="protein sequence ID" value="KIT97228.1"/>
    <property type="molecule type" value="Genomic_DNA"/>
</dbReference>
<dbReference type="GO" id="GO:0015937">
    <property type="term" value="P:coenzyme A biosynthetic process"/>
    <property type="evidence" value="ECO:0007669"/>
    <property type="project" value="UniProtKB-UniRule"/>
</dbReference>
<feature type="binding site" evidence="7">
    <location>
        <position position="137"/>
    </location>
    <ligand>
        <name>ATP</name>
        <dbReference type="ChEBI" id="CHEBI:30616"/>
    </ligand>
</feature>
<comment type="catalytic activity">
    <reaction evidence="7">
        <text>(R)-pantothenate + ATP = (R)-4'-phosphopantothenate + ADP + H(+)</text>
        <dbReference type="Rhea" id="RHEA:16373"/>
        <dbReference type="ChEBI" id="CHEBI:10986"/>
        <dbReference type="ChEBI" id="CHEBI:15378"/>
        <dbReference type="ChEBI" id="CHEBI:29032"/>
        <dbReference type="ChEBI" id="CHEBI:30616"/>
        <dbReference type="ChEBI" id="CHEBI:456216"/>
        <dbReference type="EC" id="2.7.1.33"/>
    </reaction>
</comment>
<sequence>MKVGIDAGGTLIKIVQEQDNQRTFKTELTKNIDQVVEWLNQQQIEKLCLTGGNAGVIAENINIPAQIFVEFDAASRGLGILLKEQGHDLADYIFANVGTGTSLHYFDGQSQRRVGGIGTGGGMIQGLGYLLSQITDYKQLTDMAQHGDRNTIDLKVRHIYKDTEPPIPGDLTAANFGHVLHHLDADFTPSNKLAAVIGVVGEVVTTMAITVAREFKTENIVYIGSSFHNNALLRKVVEDYTVLRGCKPYYVENGAFSGAIGALYLGK</sequence>
<comment type="function">
    <text evidence="7">Catalyzes the phosphorylation of pantothenate (Pan), the first step in CoA biosynthesis.</text>
</comment>
<feature type="binding site" evidence="7">
    <location>
        <position position="225"/>
    </location>
    <ligand>
        <name>ATP</name>
        <dbReference type="ChEBI" id="CHEBI:30616"/>
    </ligand>
</feature>
<accession>A0A0D1HMP7</accession>
<dbReference type="GO" id="GO:0004594">
    <property type="term" value="F:pantothenate kinase activity"/>
    <property type="evidence" value="ECO:0007669"/>
    <property type="project" value="UniProtKB-UniRule"/>
</dbReference>
<dbReference type="PANTHER" id="PTHR12280:SF20">
    <property type="entry name" value="4'-PHOSPHOPANTETHEINE PHOSPHATASE"/>
    <property type="match status" value="1"/>
</dbReference>
<dbReference type="PIRSF" id="PIRSF036940">
    <property type="entry name" value="PanK_bac_aCoA"/>
    <property type="match status" value="1"/>
</dbReference>
<evidence type="ECO:0000256" key="5">
    <source>
        <dbReference type="ARBA" id="ARBA00022840"/>
    </source>
</evidence>
<keyword evidence="1 7" id="KW-0963">Cytoplasm</keyword>
<dbReference type="Pfam" id="PF03630">
    <property type="entry name" value="Fumble"/>
    <property type="match status" value="1"/>
</dbReference>
<evidence type="ECO:0000256" key="1">
    <source>
        <dbReference type="ARBA" id="ARBA00022490"/>
    </source>
</evidence>
<organism evidence="9 11">
    <name type="scientific">Staphylococcus aureus</name>
    <dbReference type="NCBI Taxonomy" id="1280"/>
    <lineage>
        <taxon>Bacteria</taxon>
        <taxon>Bacillati</taxon>
        <taxon>Bacillota</taxon>
        <taxon>Bacilli</taxon>
        <taxon>Bacillales</taxon>
        <taxon>Staphylococcaceae</taxon>
        <taxon>Staphylococcus</taxon>
    </lineage>
</organism>
<evidence type="ECO:0000256" key="6">
    <source>
        <dbReference type="ARBA" id="ARBA00022993"/>
    </source>
</evidence>
<evidence type="ECO:0000313" key="10">
    <source>
        <dbReference type="Proteomes" id="UP000032274"/>
    </source>
</evidence>
<name>A0A0D1HMP7_STAAU</name>
<evidence type="ECO:0000256" key="7">
    <source>
        <dbReference type="HAMAP-Rule" id="MF_01273"/>
    </source>
</evidence>
<keyword evidence="5 7" id="KW-0067">ATP-binding</keyword>
<dbReference type="AlphaFoldDB" id="A0A0D1HMP7"/>
<dbReference type="EMBL" id="UHAI01000002">
    <property type="protein sequence ID" value="SUK19070.1"/>
    <property type="molecule type" value="Genomic_DNA"/>
</dbReference>
<evidence type="ECO:0000313" key="8">
    <source>
        <dbReference type="EMBL" id="KIT97228.1"/>
    </source>
</evidence>
<dbReference type="EC" id="2.7.1.33" evidence="7"/>
<comment type="subunit">
    <text evidence="7">Homodimer.</text>
</comment>
<dbReference type="UniPathway" id="UPA00241">
    <property type="reaction ID" value="UER00352"/>
</dbReference>
<dbReference type="NCBIfam" id="TIGR00555">
    <property type="entry name" value="panK_eukar"/>
    <property type="match status" value="1"/>
</dbReference>
<protein>
    <recommendedName>
        <fullName evidence="7">Type II pantothenate kinase</fullName>
        <ecNumber evidence="7">2.7.1.33</ecNumber>
    </recommendedName>
    <alternativeName>
        <fullName evidence="7">PanK-II</fullName>
    </alternativeName>
    <alternativeName>
        <fullName evidence="7">Pantothenic acid kinase</fullName>
    </alternativeName>
</protein>
<keyword evidence="3 7" id="KW-0547">Nucleotide-binding</keyword>
<reference evidence="9 11" key="2">
    <citation type="submission" date="2018-06" db="EMBL/GenBank/DDBJ databases">
        <authorList>
            <consortium name="Pathogen Informatics"/>
            <person name="Doyle S."/>
        </authorList>
    </citation>
    <scope>NUCLEOTIDE SEQUENCE [LARGE SCALE GENOMIC DNA]</scope>
    <source>
        <strain evidence="9 11">NCTC7972</strain>
    </source>
</reference>
<dbReference type="Proteomes" id="UP000254224">
    <property type="component" value="Unassembled WGS sequence"/>
</dbReference>
<evidence type="ECO:0000313" key="9">
    <source>
        <dbReference type="EMBL" id="SUK19070.1"/>
    </source>
</evidence>
<dbReference type="PANTHER" id="PTHR12280">
    <property type="entry name" value="PANTOTHENATE KINASE"/>
    <property type="match status" value="1"/>
</dbReference>
<comment type="similarity">
    <text evidence="7">Belongs to the type II pantothenate kinase family.</text>
</comment>
<feature type="binding site" evidence="7">
    <location>
        <begin position="6"/>
        <end position="13"/>
    </location>
    <ligand>
        <name>ATP</name>
        <dbReference type="ChEBI" id="CHEBI:30616"/>
    </ligand>
</feature>
<gene>
    <name evidence="7 9" type="primary">coaW</name>
    <name evidence="9" type="ORF">NCTC7972_02589</name>
    <name evidence="8" type="ORF">QU38_06210</name>
</gene>
<dbReference type="Gene3D" id="3.30.420.40">
    <property type="match status" value="1"/>
</dbReference>
<dbReference type="NCBIfam" id="NF009842">
    <property type="entry name" value="PRK13317.1"/>
    <property type="match status" value="1"/>
</dbReference>
<evidence type="ECO:0000313" key="11">
    <source>
        <dbReference type="Proteomes" id="UP000254224"/>
    </source>
</evidence>
<proteinExistence type="inferred from homology"/>
<dbReference type="Proteomes" id="UP000032274">
    <property type="component" value="Unassembled WGS sequence"/>
</dbReference>
<comment type="pathway">
    <text evidence="7">Cofactor biosynthesis; coenzyme A biosynthesis; CoA from (R)-pantothenate: step 1/5.</text>
</comment>
<evidence type="ECO:0000256" key="3">
    <source>
        <dbReference type="ARBA" id="ARBA00022741"/>
    </source>
</evidence>
<dbReference type="GO" id="GO:0005829">
    <property type="term" value="C:cytosol"/>
    <property type="evidence" value="ECO:0007669"/>
    <property type="project" value="TreeGrafter"/>
</dbReference>
<dbReference type="InterPro" id="IPR043129">
    <property type="entry name" value="ATPase_NBD"/>
</dbReference>
<comment type="caution">
    <text evidence="9">The sequence shown here is derived from an EMBL/GenBank/DDBJ whole genome shotgun (WGS) entry which is preliminary data.</text>
</comment>
<feature type="binding site" evidence="7">
    <location>
        <position position="99"/>
    </location>
    <ligand>
        <name>ATP</name>
        <dbReference type="ChEBI" id="CHEBI:30616"/>
    </ligand>
</feature>
<dbReference type="InterPro" id="IPR011602">
    <property type="entry name" value="Type_II_PanK_bac"/>
</dbReference>
<comment type="subcellular location">
    <subcellularLocation>
        <location evidence="7">Cytoplasm</location>
    </subcellularLocation>
</comment>
<dbReference type="GO" id="GO:0005524">
    <property type="term" value="F:ATP binding"/>
    <property type="evidence" value="ECO:0007669"/>
    <property type="project" value="UniProtKB-UniRule"/>
</dbReference>